<proteinExistence type="predicted"/>
<feature type="domain" description="Helix-turn-helix" evidence="2">
    <location>
        <begin position="48"/>
        <end position="96"/>
    </location>
</feature>
<protein>
    <recommendedName>
        <fullName evidence="2">Helix-turn-helix domain-containing protein</fullName>
    </recommendedName>
</protein>
<feature type="region of interest" description="Disordered" evidence="1">
    <location>
        <begin position="101"/>
        <end position="122"/>
    </location>
</feature>
<dbReference type="Gene3D" id="1.10.10.10">
    <property type="entry name" value="Winged helix-like DNA-binding domain superfamily/Winged helix DNA-binding domain"/>
    <property type="match status" value="1"/>
</dbReference>
<dbReference type="InterPro" id="IPR036388">
    <property type="entry name" value="WH-like_DNA-bd_sf"/>
</dbReference>
<evidence type="ECO:0000313" key="3">
    <source>
        <dbReference type="EMBL" id="GAA4687988.1"/>
    </source>
</evidence>
<evidence type="ECO:0000259" key="2">
    <source>
        <dbReference type="Pfam" id="PF12728"/>
    </source>
</evidence>
<accession>A0ABP8WE79</accession>
<name>A0ABP8WE79_9MICO</name>
<feature type="compositionally biased region" description="Gly residues" evidence="1">
    <location>
        <begin position="113"/>
        <end position="122"/>
    </location>
</feature>
<gene>
    <name evidence="3" type="ORF">GCM10023198_02950</name>
</gene>
<evidence type="ECO:0000313" key="4">
    <source>
        <dbReference type="Proteomes" id="UP001500843"/>
    </source>
</evidence>
<organism evidence="3 4">
    <name type="scientific">Promicromonospora umidemergens</name>
    <dbReference type="NCBI Taxonomy" id="629679"/>
    <lineage>
        <taxon>Bacteria</taxon>
        <taxon>Bacillati</taxon>
        <taxon>Actinomycetota</taxon>
        <taxon>Actinomycetes</taxon>
        <taxon>Micrococcales</taxon>
        <taxon>Promicromonosporaceae</taxon>
        <taxon>Promicromonospora</taxon>
    </lineage>
</organism>
<dbReference type="InterPro" id="IPR009061">
    <property type="entry name" value="DNA-bd_dom_put_sf"/>
</dbReference>
<comment type="caution">
    <text evidence="3">The sequence shown here is derived from an EMBL/GenBank/DDBJ whole genome shotgun (WGS) entry which is preliminary data.</text>
</comment>
<evidence type="ECO:0000256" key="1">
    <source>
        <dbReference type="SAM" id="MobiDB-lite"/>
    </source>
</evidence>
<sequence length="122" mass="13571">MTRFVTRFERPRVPLSAHGSRWLKVAAGLLRGMSAEPEDRLDRTPMWTLDELCAFVRTTPATVYTWRKHGRAPKAYKIGRHLLFAEADVRAWLKACAEDARAVDDADDTTDGPGAGADGSGW</sequence>
<dbReference type="Proteomes" id="UP001500843">
    <property type="component" value="Unassembled WGS sequence"/>
</dbReference>
<dbReference type="SUPFAM" id="SSF46955">
    <property type="entry name" value="Putative DNA-binding domain"/>
    <property type="match status" value="1"/>
</dbReference>
<dbReference type="EMBL" id="BAABHM010000002">
    <property type="protein sequence ID" value="GAA4687988.1"/>
    <property type="molecule type" value="Genomic_DNA"/>
</dbReference>
<reference evidence="4" key="1">
    <citation type="journal article" date="2019" name="Int. J. Syst. Evol. Microbiol.">
        <title>The Global Catalogue of Microorganisms (GCM) 10K type strain sequencing project: providing services to taxonomists for standard genome sequencing and annotation.</title>
        <authorList>
            <consortium name="The Broad Institute Genomics Platform"/>
            <consortium name="The Broad Institute Genome Sequencing Center for Infectious Disease"/>
            <person name="Wu L."/>
            <person name="Ma J."/>
        </authorList>
    </citation>
    <scope>NUCLEOTIDE SEQUENCE [LARGE SCALE GENOMIC DNA]</scope>
    <source>
        <strain evidence="4">JCM 17975</strain>
    </source>
</reference>
<dbReference type="Pfam" id="PF12728">
    <property type="entry name" value="HTH_17"/>
    <property type="match status" value="1"/>
</dbReference>
<keyword evidence="4" id="KW-1185">Reference proteome</keyword>
<dbReference type="InterPro" id="IPR041657">
    <property type="entry name" value="HTH_17"/>
</dbReference>